<feature type="signal peptide" evidence="2">
    <location>
        <begin position="1"/>
        <end position="29"/>
    </location>
</feature>
<feature type="chain" id="PRO_5023096162" evidence="2">
    <location>
        <begin position="30"/>
        <end position="294"/>
    </location>
</feature>
<evidence type="ECO:0000256" key="2">
    <source>
        <dbReference type="SAM" id="SignalP"/>
    </source>
</evidence>
<sequence>MLKEQKFGKVAAATLTVMLCATTSLSAIAAPDAKASVSSQPTSMGDATMQSIGTSSNGAPSPVPPLTDEDRKAVFTGGHIHDMGDKEINYFFLFDNLEWQKSQGGNVLNWNGSGWIGGDIDRLWLRTEGKRAGGKLGDAEVQALWGHSLSPWWDVVAGVRHNFKPGTSQTWGALGIQGLALYNFEAQATAFVGQSGQTAVRLEGTYDFLVTNRLILQPSLEVNMYGKNDAAREQGAGVANSSLGLRLRYEVDRQLAPYIGVTWDRSYGNTARILEQEGGRRNELSFVAGVRAWF</sequence>
<dbReference type="AlphaFoldDB" id="A0A5E4YB39"/>
<evidence type="ECO:0000313" key="3">
    <source>
        <dbReference type="EMBL" id="VVE45638.1"/>
    </source>
</evidence>
<protein>
    <submittedName>
        <fullName evidence="3">Copper resistance protein CopB</fullName>
    </submittedName>
</protein>
<evidence type="ECO:0000256" key="1">
    <source>
        <dbReference type="SAM" id="MobiDB-lite"/>
    </source>
</evidence>
<keyword evidence="2" id="KW-0732">Signal</keyword>
<dbReference type="GO" id="GO:0009279">
    <property type="term" value="C:cell outer membrane"/>
    <property type="evidence" value="ECO:0007669"/>
    <property type="project" value="InterPro"/>
</dbReference>
<dbReference type="Gene3D" id="2.40.128.130">
    <property type="entry name" value="Autotransporter beta-domain"/>
    <property type="match status" value="1"/>
</dbReference>
<dbReference type="Pfam" id="PF05275">
    <property type="entry name" value="CopB"/>
    <property type="match status" value="1"/>
</dbReference>
<proteinExistence type="predicted"/>
<dbReference type="Proteomes" id="UP000384354">
    <property type="component" value="Unassembled WGS sequence"/>
</dbReference>
<dbReference type="OrthoDB" id="9778934at2"/>
<dbReference type="SUPFAM" id="SSF103515">
    <property type="entry name" value="Autotransporter"/>
    <property type="match status" value="1"/>
</dbReference>
<reference evidence="3 4" key="1">
    <citation type="submission" date="2019-08" db="EMBL/GenBank/DDBJ databases">
        <authorList>
            <person name="Peeters C."/>
        </authorList>
    </citation>
    <scope>NUCLEOTIDE SEQUENCE [LARGE SCALE GENOMIC DNA]</scope>
    <source>
        <strain evidence="3 4">LMG 31106</strain>
    </source>
</reference>
<dbReference type="InterPro" id="IPR007939">
    <property type="entry name" value="Cu-R_B_prcur"/>
</dbReference>
<dbReference type="InterPro" id="IPR036709">
    <property type="entry name" value="Autotransporte_beta_dom_sf"/>
</dbReference>
<name>A0A5E4YB39_9BURK</name>
<dbReference type="GO" id="GO:0006878">
    <property type="term" value="P:intracellular copper ion homeostasis"/>
    <property type="evidence" value="ECO:0007669"/>
    <property type="project" value="InterPro"/>
</dbReference>
<feature type="region of interest" description="Disordered" evidence="1">
    <location>
        <begin position="31"/>
        <end position="65"/>
    </location>
</feature>
<accession>A0A5E4YB39</accession>
<gene>
    <name evidence="3" type="ORF">PCE31106_04371</name>
</gene>
<dbReference type="GO" id="GO:0005507">
    <property type="term" value="F:copper ion binding"/>
    <property type="evidence" value="ECO:0007669"/>
    <property type="project" value="InterPro"/>
</dbReference>
<dbReference type="EMBL" id="CABPSL010000024">
    <property type="protein sequence ID" value="VVE45638.1"/>
    <property type="molecule type" value="Genomic_DNA"/>
</dbReference>
<evidence type="ECO:0000313" key="4">
    <source>
        <dbReference type="Proteomes" id="UP000384354"/>
    </source>
</evidence>
<feature type="compositionally biased region" description="Polar residues" evidence="1">
    <location>
        <begin position="36"/>
        <end position="59"/>
    </location>
</feature>
<organism evidence="3 4">
    <name type="scientific">Pandoraea cepalis</name>
    <dbReference type="NCBI Taxonomy" id="2508294"/>
    <lineage>
        <taxon>Bacteria</taxon>
        <taxon>Pseudomonadati</taxon>
        <taxon>Pseudomonadota</taxon>
        <taxon>Betaproteobacteria</taxon>
        <taxon>Burkholderiales</taxon>
        <taxon>Burkholderiaceae</taxon>
        <taxon>Pandoraea</taxon>
    </lineage>
</organism>
<dbReference type="RefSeq" id="WP_094068951.1">
    <property type="nucleotide sequence ID" value="NZ_CABPSL010000024.1"/>
</dbReference>